<dbReference type="EMBL" id="HBUE01159782">
    <property type="protein sequence ID" value="CAG6509558.1"/>
    <property type="molecule type" value="Transcribed_RNA"/>
</dbReference>
<name>A0A8D8ND85_CULPI</name>
<sequence>MLYLFSYLESLHCLYRIHLSDSVFAAELLRAARADDAASVSGNAPARRDDRNHTRAIVPDAAVDKFGYHHVPVVPCTAARQPRKCTMKKKLGVSFEIKRYRIYVFYVKIQVKAR</sequence>
<dbReference type="AlphaFoldDB" id="A0A8D8ND85"/>
<organism evidence="1">
    <name type="scientific">Culex pipiens</name>
    <name type="common">House mosquito</name>
    <dbReference type="NCBI Taxonomy" id="7175"/>
    <lineage>
        <taxon>Eukaryota</taxon>
        <taxon>Metazoa</taxon>
        <taxon>Ecdysozoa</taxon>
        <taxon>Arthropoda</taxon>
        <taxon>Hexapoda</taxon>
        <taxon>Insecta</taxon>
        <taxon>Pterygota</taxon>
        <taxon>Neoptera</taxon>
        <taxon>Endopterygota</taxon>
        <taxon>Diptera</taxon>
        <taxon>Nematocera</taxon>
        <taxon>Culicoidea</taxon>
        <taxon>Culicidae</taxon>
        <taxon>Culicinae</taxon>
        <taxon>Culicini</taxon>
        <taxon>Culex</taxon>
        <taxon>Culex</taxon>
    </lineage>
</organism>
<protein>
    <submittedName>
        <fullName evidence="1">(northern house mosquito) hypothetical protein</fullName>
    </submittedName>
</protein>
<dbReference type="EMBL" id="HBUE01264929">
    <property type="protein sequence ID" value="CAG6560946.1"/>
    <property type="molecule type" value="Transcribed_RNA"/>
</dbReference>
<accession>A0A8D8ND85</accession>
<reference evidence="1" key="1">
    <citation type="submission" date="2021-05" db="EMBL/GenBank/DDBJ databases">
        <authorList>
            <person name="Alioto T."/>
            <person name="Alioto T."/>
            <person name="Gomez Garrido J."/>
        </authorList>
    </citation>
    <scope>NUCLEOTIDE SEQUENCE</scope>
</reference>
<evidence type="ECO:0000313" key="1">
    <source>
        <dbReference type="EMBL" id="CAG6560946.1"/>
    </source>
</evidence>
<proteinExistence type="predicted"/>